<reference evidence="4" key="1">
    <citation type="submission" date="2020-10" db="EMBL/GenBank/DDBJ databases">
        <authorList>
            <person name="Gilroy R."/>
        </authorList>
    </citation>
    <scope>NUCLEOTIDE SEQUENCE</scope>
    <source>
        <strain evidence="4">517</strain>
    </source>
</reference>
<evidence type="ECO:0000259" key="3">
    <source>
        <dbReference type="Pfam" id="PF07411"/>
    </source>
</evidence>
<protein>
    <submittedName>
        <fullName evidence="4">YegP family protein</fullName>
    </submittedName>
</protein>
<feature type="compositionally biased region" description="Basic residues" evidence="1">
    <location>
        <begin position="297"/>
        <end position="306"/>
    </location>
</feature>
<keyword evidence="2" id="KW-1133">Transmembrane helix</keyword>
<feature type="domain" description="DUF1508" evidence="3">
    <location>
        <begin position="226"/>
        <end position="267"/>
    </location>
</feature>
<dbReference type="Gene3D" id="3.30.160.160">
    <property type="entry name" value="YegP-like"/>
    <property type="match status" value="1"/>
</dbReference>
<name>A0A940IDE9_9FIRM</name>
<feature type="region of interest" description="Disordered" evidence="1">
    <location>
        <begin position="282"/>
        <end position="306"/>
    </location>
</feature>
<feature type="compositionally biased region" description="Acidic residues" evidence="1">
    <location>
        <begin position="284"/>
        <end position="293"/>
    </location>
</feature>
<dbReference type="Gene3D" id="2.30.29.80">
    <property type="match status" value="1"/>
</dbReference>
<evidence type="ECO:0000256" key="1">
    <source>
        <dbReference type="SAM" id="MobiDB-lite"/>
    </source>
</evidence>
<reference evidence="4" key="2">
    <citation type="journal article" date="2021" name="PeerJ">
        <title>Extensive microbial diversity within the chicken gut microbiome revealed by metagenomics and culture.</title>
        <authorList>
            <person name="Gilroy R."/>
            <person name="Ravi A."/>
            <person name="Getino M."/>
            <person name="Pursley I."/>
            <person name="Horton D.L."/>
            <person name="Alikhan N.F."/>
            <person name="Baker D."/>
            <person name="Gharbi K."/>
            <person name="Hall N."/>
            <person name="Watson M."/>
            <person name="Adriaenssens E.M."/>
            <person name="Foster-Nyarko E."/>
            <person name="Jarju S."/>
            <person name="Secka A."/>
            <person name="Antonio M."/>
            <person name="Oren A."/>
            <person name="Chaudhuri R.R."/>
            <person name="La Ragione R."/>
            <person name="Hildebrand F."/>
            <person name="Pallen M.J."/>
        </authorList>
    </citation>
    <scope>NUCLEOTIDE SEQUENCE</scope>
    <source>
        <strain evidence="4">517</strain>
    </source>
</reference>
<organism evidence="4 5">
    <name type="scientific">Candidatus Stercoripulliclostridium pullicola</name>
    <dbReference type="NCBI Taxonomy" id="2840953"/>
    <lineage>
        <taxon>Bacteria</taxon>
        <taxon>Bacillati</taxon>
        <taxon>Bacillota</taxon>
        <taxon>Clostridia</taxon>
        <taxon>Eubacteriales</taxon>
        <taxon>Candidatus Stercoripulliclostridium</taxon>
    </lineage>
</organism>
<proteinExistence type="predicted"/>
<dbReference type="PANTHER" id="PTHR40606:SF1">
    <property type="entry name" value="UPF0339 PROTEIN YEGP"/>
    <property type="match status" value="1"/>
</dbReference>
<dbReference type="EMBL" id="JADINF010000111">
    <property type="protein sequence ID" value="MBO8424243.1"/>
    <property type="molecule type" value="Genomic_DNA"/>
</dbReference>
<dbReference type="InterPro" id="IPR051141">
    <property type="entry name" value="UPF0339_domain"/>
</dbReference>
<dbReference type="InterPro" id="IPR036913">
    <property type="entry name" value="YegP-like_sf"/>
</dbReference>
<evidence type="ECO:0000256" key="2">
    <source>
        <dbReference type="SAM" id="Phobius"/>
    </source>
</evidence>
<dbReference type="AlphaFoldDB" id="A0A940IDE9"/>
<evidence type="ECO:0000313" key="4">
    <source>
        <dbReference type="EMBL" id="MBO8424243.1"/>
    </source>
</evidence>
<dbReference type="Proteomes" id="UP000727857">
    <property type="component" value="Unassembled WGS sequence"/>
</dbReference>
<comment type="caution">
    <text evidence="4">The sequence shown here is derived from an EMBL/GenBank/DDBJ whole genome shotgun (WGS) entry which is preliminary data.</text>
</comment>
<dbReference type="SUPFAM" id="SSF160113">
    <property type="entry name" value="YegP-like"/>
    <property type="match status" value="2"/>
</dbReference>
<feature type="compositionally biased region" description="Basic and acidic residues" evidence="1">
    <location>
        <begin position="113"/>
        <end position="136"/>
    </location>
</feature>
<dbReference type="PANTHER" id="PTHR40606">
    <property type="match status" value="1"/>
</dbReference>
<keyword evidence="2" id="KW-0472">Membrane</keyword>
<accession>A0A940IDE9</accession>
<feature type="transmembrane region" description="Helical" evidence="2">
    <location>
        <begin position="18"/>
        <end position="40"/>
    </location>
</feature>
<feature type="domain" description="DUF1508" evidence="3">
    <location>
        <begin position="158"/>
        <end position="205"/>
    </location>
</feature>
<evidence type="ECO:0000313" key="5">
    <source>
        <dbReference type="Proteomes" id="UP000727857"/>
    </source>
</evidence>
<gene>
    <name evidence="4" type="ORF">IAB16_04430</name>
</gene>
<feature type="region of interest" description="Disordered" evidence="1">
    <location>
        <begin position="111"/>
        <end position="136"/>
    </location>
</feature>
<dbReference type="InterPro" id="IPR010879">
    <property type="entry name" value="DUF1508"/>
</dbReference>
<dbReference type="Pfam" id="PF07411">
    <property type="entry name" value="DUF1508"/>
    <property type="match status" value="2"/>
</dbReference>
<sequence>MNNFTEQLKAFFSTGNNLYYVIAAAVVLVAIIVLAVVLAVRAKRKRAVTEDAENGKSDTVEPESVNFESEGIDVDKLVVDNETLNAAASETFILKPPEKYVSDDVDSIVMTPVKEEPRPPKKEVLPPPEPQEKESSFKDHIYSKEAAKRPGTIQIYLDNGGKFRFRLKSSNLETVGHSQGYTTKAACKNGINAVINACKTAEVVDTTKSDEYVASIGRTVFEIYRDNERKFRFRLTAANASNILASQGYTSKVNCINGTESVRNIAAFHNLVDDTKAVKRTAAEADDNAEEQDTNAKKSKKRDLRK</sequence>
<keyword evidence="2" id="KW-0812">Transmembrane</keyword>